<evidence type="ECO:0000313" key="3">
    <source>
        <dbReference type="EMBL" id="KAH7037919.1"/>
    </source>
</evidence>
<evidence type="ECO:0008006" key="5">
    <source>
        <dbReference type="Google" id="ProtNLM"/>
    </source>
</evidence>
<organism evidence="3 4">
    <name type="scientific">Microdochium trichocladiopsis</name>
    <dbReference type="NCBI Taxonomy" id="1682393"/>
    <lineage>
        <taxon>Eukaryota</taxon>
        <taxon>Fungi</taxon>
        <taxon>Dikarya</taxon>
        <taxon>Ascomycota</taxon>
        <taxon>Pezizomycotina</taxon>
        <taxon>Sordariomycetes</taxon>
        <taxon>Xylariomycetidae</taxon>
        <taxon>Xylariales</taxon>
        <taxon>Microdochiaceae</taxon>
        <taxon>Microdochium</taxon>
    </lineage>
</organism>
<feature type="compositionally biased region" description="Low complexity" evidence="1">
    <location>
        <begin position="172"/>
        <end position="197"/>
    </location>
</feature>
<feature type="compositionally biased region" description="Polar residues" evidence="1">
    <location>
        <begin position="124"/>
        <end position="142"/>
    </location>
</feature>
<dbReference type="EMBL" id="JAGTJQ010000002">
    <property type="protein sequence ID" value="KAH7037919.1"/>
    <property type="molecule type" value="Genomic_DNA"/>
</dbReference>
<dbReference type="Proteomes" id="UP000756346">
    <property type="component" value="Unassembled WGS sequence"/>
</dbReference>
<evidence type="ECO:0000256" key="1">
    <source>
        <dbReference type="SAM" id="MobiDB-lite"/>
    </source>
</evidence>
<dbReference type="OrthoDB" id="5427833at2759"/>
<comment type="caution">
    <text evidence="3">The sequence shown here is derived from an EMBL/GenBank/DDBJ whole genome shotgun (WGS) entry which is preliminary data.</text>
</comment>
<feature type="region of interest" description="Disordered" evidence="1">
    <location>
        <begin position="118"/>
        <end position="241"/>
    </location>
</feature>
<dbReference type="AlphaFoldDB" id="A0A9P9BUX5"/>
<accession>A0A9P9BUX5</accession>
<keyword evidence="2" id="KW-0732">Signal</keyword>
<dbReference type="RefSeq" id="XP_046017040.1">
    <property type="nucleotide sequence ID" value="XM_046156412.1"/>
</dbReference>
<keyword evidence="4" id="KW-1185">Reference proteome</keyword>
<protein>
    <recommendedName>
        <fullName evidence="5">Extracellular membrane protein CFEM domain-containing protein</fullName>
    </recommendedName>
</protein>
<gene>
    <name evidence="3" type="ORF">B0I36DRAFT_345968</name>
</gene>
<evidence type="ECO:0000313" key="4">
    <source>
        <dbReference type="Proteomes" id="UP000756346"/>
    </source>
</evidence>
<dbReference type="GeneID" id="70185958"/>
<proteinExistence type="predicted"/>
<feature type="compositionally biased region" description="Acidic residues" evidence="1">
    <location>
        <begin position="221"/>
        <end position="232"/>
    </location>
</feature>
<feature type="compositionally biased region" description="Low complexity" evidence="1">
    <location>
        <begin position="150"/>
        <end position="165"/>
    </location>
</feature>
<feature type="compositionally biased region" description="Polar residues" evidence="1">
    <location>
        <begin position="198"/>
        <end position="215"/>
    </location>
</feature>
<sequence length="280" mass="28776">MASTRLNRWLATTVQFLGLLSAAEAVTLSQFQAISPNQIPANCLSVYTATINGCIEADFTSNAACSAKCLQGLKTKEAQVQVFCANLEVNPRSLIGITLSGGLLQLLCPGQQAAPSIPGFSTIPLPSSTKATTEPPATTRSSSTTDPKDPQQTTTTTSQPEQSPTLVPPPSSTSSTTATTRENTSGTPSLSTSTTTSVRPQSTTAGANPAPTQVSPPEDNSGGDDDDADDTSDVPQAIEQNGSPFANINTFFSAGHITSVPPTWTAMALATLFAGVLLGA</sequence>
<name>A0A9P9BUX5_9PEZI</name>
<reference evidence="3" key="1">
    <citation type="journal article" date="2021" name="Nat. Commun.">
        <title>Genetic determinants of endophytism in the Arabidopsis root mycobiome.</title>
        <authorList>
            <person name="Mesny F."/>
            <person name="Miyauchi S."/>
            <person name="Thiergart T."/>
            <person name="Pickel B."/>
            <person name="Atanasova L."/>
            <person name="Karlsson M."/>
            <person name="Huettel B."/>
            <person name="Barry K.W."/>
            <person name="Haridas S."/>
            <person name="Chen C."/>
            <person name="Bauer D."/>
            <person name="Andreopoulos W."/>
            <person name="Pangilinan J."/>
            <person name="LaButti K."/>
            <person name="Riley R."/>
            <person name="Lipzen A."/>
            <person name="Clum A."/>
            <person name="Drula E."/>
            <person name="Henrissat B."/>
            <person name="Kohler A."/>
            <person name="Grigoriev I.V."/>
            <person name="Martin F.M."/>
            <person name="Hacquard S."/>
        </authorList>
    </citation>
    <scope>NUCLEOTIDE SEQUENCE</scope>
    <source>
        <strain evidence="3">MPI-CAGE-CH-0230</strain>
    </source>
</reference>
<evidence type="ECO:0000256" key="2">
    <source>
        <dbReference type="SAM" id="SignalP"/>
    </source>
</evidence>
<feature type="signal peptide" evidence="2">
    <location>
        <begin position="1"/>
        <end position="25"/>
    </location>
</feature>
<feature type="chain" id="PRO_5040462148" description="Extracellular membrane protein CFEM domain-containing protein" evidence="2">
    <location>
        <begin position="26"/>
        <end position="280"/>
    </location>
</feature>